<dbReference type="Pfam" id="PF01656">
    <property type="entry name" value="CbiA"/>
    <property type="match status" value="1"/>
</dbReference>
<dbReference type="NCBIfam" id="NF001989">
    <property type="entry name" value="PRK00784.1"/>
    <property type="match status" value="1"/>
</dbReference>
<name>A0A7C2IEI5_9THEO</name>
<dbReference type="GO" id="GO:0003824">
    <property type="term" value="F:catalytic activity"/>
    <property type="evidence" value="ECO:0007669"/>
    <property type="project" value="InterPro"/>
</dbReference>
<feature type="domain" description="CobB/CobQ-like glutamine amidotransferase" evidence="6">
    <location>
        <begin position="254"/>
        <end position="446"/>
    </location>
</feature>
<feature type="active site" description="Nucleophile" evidence="4">
    <location>
        <position position="333"/>
    </location>
</feature>
<dbReference type="PROSITE" id="PS51274">
    <property type="entry name" value="GATASE_COBBQ"/>
    <property type="match status" value="1"/>
</dbReference>
<evidence type="ECO:0000259" key="5">
    <source>
        <dbReference type="Pfam" id="PF01656"/>
    </source>
</evidence>
<feature type="domain" description="CobQ/CobB/MinD/ParA nucleotide binding" evidence="5">
    <location>
        <begin position="6"/>
        <end position="235"/>
    </location>
</feature>
<dbReference type="SUPFAM" id="SSF52540">
    <property type="entry name" value="P-loop containing nucleoside triphosphate hydrolases"/>
    <property type="match status" value="1"/>
</dbReference>
<reference evidence="7" key="1">
    <citation type="journal article" date="2020" name="mSystems">
        <title>Genome- and Community-Level Interaction Insights into Carbon Utilization and Element Cycling Functions of Hydrothermarchaeota in Hydrothermal Sediment.</title>
        <authorList>
            <person name="Zhou Z."/>
            <person name="Liu Y."/>
            <person name="Xu W."/>
            <person name="Pan J."/>
            <person name="Luo Z.H."/>
            <person name="Li M."/>
        </authorList>
    </citation>
    <scope>NUCLEOTIDE SEQUENCE [LARGE SCALE GENOMIC DNA]</scope>
    <source>
        <strain evidence="7">SpSt-300</strain>
    </source>
</reference>
<dbReference type="InterPro" id="IPR033949">
    <property type="entry name" value="CobQ_GATase1"/>
</dbReference>
<evidence type="ECO:0000259" key="6">
    <source>
        <dbReference type="Pfam" id="PF07685"/>
    </source>
</evidence>
<dbReference type="PANTHER" id="PTHR21343:SF1">
    <property type="entry name" value="COBYRIC ACID SYNTHASE"/>
    <property type="match status" value="1"/>
</dbReference>
<dbReference type="NCBIfam" id="TIGR00313">
    <property type="entry name" value="cobQ"/>
    <property type="match status" value="1"/>
</dbReference>
<evidence type="ECO:0000256" key="1">
    <source>
        <dbReference type="ARBA" id="ARBA00004953"/>
    </source>
</evidence>
<protein>
    <recommendedName>
        <fullName evidence="4">Cobyric acid synthase</fullName>
    </recommendedName>
</protein>
<evidence type="ECO:0000313" key="7">
    <source>
        <dbReference type="EMBL" id="HEL65197.1"/>
    </source>
</evidence>
<dbReference type="Gene3D" id="3.40.50.880">
    <property type="match status" value="1"/>
</dbReference>
<comment type="similarity">
    <text evidence="4">Belongs to the CobB/CobQ family. CobQ subfamily.</text>
</comment>
<organism evidence="7">
    <name type="scientific">Ammonifex degensii</name>
    <dbReference type="NCBI Taxonomy" id="42838"/>
    <lineage>
        <taxon>Bacteria</taxon>
        <taxon>Bacillati</taxon>
        <taxon>Bacillota</taxon>
        <taxon>Clostridia</taxon>
        <taxon>Thermoanaerobacterales</taxon>
        <taxon>Thermoanaerobacteraceae</taxon>
        <taxon>Ammonifex</taxon>
    </lineage>
</organism>
<gene>
    <name evidence="4" type="primary">cobQ</name>
    <name evidence="7" type="ORF">ENQ34_00735</name>
</gene>
<comment type="caution">
    <text evidence="7">The sequence shown here is derived from an EMBL/GenBank/DDBJ whole genome shotgun (WGS) entry which is preliminary data.</text>
</comment>
<comment type="function">
    <text evidence="4">Catalyzes amidations at positions B, D, E, and G on adenosylcobyrinic A,C-diamide. NH(2) groups are provided by glutamine, and one molecule of ATP is hydrogenolyzed for each amidation.</text>
</comment>
<sequence length="500" mass="53961">MLARALMVQGTASNVGKSILVTALCRILRQEGLRVAPFKAQNMSLNAYVTLDGGEIGRAQGVQAEAAGASATVDMNPVLLKPKGESVAQVVIHGRPVGDFSAQGYRKEYLEVAWAAVEESFARLRNRYDVIVIEGAGSPAEVNLRERDIANMRVAVLAGAPVILIADIDRGGVFAQLVGTLQLLPPEEAVRVRAFVINKFRGDLSILEPGLRFLEEETGRPVLGVLPYLPGLGVAAEDSVSLQAGIVRPEAQLEIAVVRLPRIANFDDFDPLLLEPDVSLRFVHRPSLLGTPDLLVLPGTKNTVADLRWLFESGWAEVIRRRAAGGMPVLGVCGGYQMLGKEISDPEGLEDEAGTFPGLRLLDTVTVFRPGKVTVRRRGVVAGTGMLGGLTGVRVDGYEIHAGETFLGTGAAAVFFLERNGGEVTEGASQGAVWGTYLHGLFESDGFRRGFLNLLRQQRGLPPADFGISYARHKEASFDRLAAAVREHLRLGEIYRWLNL</sequence>
<dbReference type="InterPro" id="IPR029062">
    <property type="entry name" value="Class_I_gatase-like"/>
</dbReference>
<accession>A0A7C2IEI5</accession>
<dbReference type="PANTHER" id="PTHR21343">
    <property type="entry name" value="DETHIOBIOTIN SYNTHETASE"/>
    <property type="match status" value="1"/>
</dbReference>
<evidence type="ECO:0000256" key="4">
    <source>
        <dbReference type="HAMAP-Rule" id="MF_00028"/>
    </source>
</evidence>
<evidence type="ECO:0000256" key="2">
    <source>
        <dbReference type="ARBA" id="ARBA00022573"/>
    </source>
</evidence>
<dbReference type="Gene3D" id="3.40.50.300">
    <property type="entry name" value="P-loop containing nucleotide triphosphate hydrolases"/>
    <property type="match status" value="1"/>
</dbReference>
<keyword evidence="3 4" id="KW-0315">Glutamine amidotransferase</keyword>
<dbReference type="InterPro" id="IPR047045">
    <property type="entry name" value="CobQ_N"/>
</dbReference>
<dbReference type="InterPro" id="IPR004459">
    <property type="entry name" value="CobQ_synth"/>
</dbReference>
<dbReference type="Pfam" id="PF07685">
    <property type="entry name" value="GATase_3"/>
    <property type="match status" value="1"/>
</dbReference>
<evidence type="ECO:0000256" key="3">
    <source>
        <dbReference type="ARBA" id="ARBA00022962"/>
    </source>
</evidence>
<dbReference type="GO" id="GO:0015420">
    <property type="term" value="F:ABC-type vitamin B12 transporter activity"/>
    <property type="evidence" value="ECO:0007669"/>
    <property type="project" value="UniProtKB-UniRule"/>
</dbReference>
<dbReference type="CDD" id="cd05389">
    <property type="entry name" value="CobQ_N"/>
    <property type="match status" value="1"/>
</dbReference>
<keyword evidence="2 4" id="KW-0169">Cobalamin biosynthesis</keyword>
<dbReference type="InterPro" id="IPR027417">
    <property type="entry name" value="P-loop_NTPase"/>
</dbReference>
<feature type="active site" evidence="4">
    <location>
        <position position="439"/>
    </location>
</feature>
<proteinExistence type="inferred from homology"/>
<comment type="pathway">
    <text evidence="1 4">Cofactor biosynthesis; adenosylcobalamin biosynthesis.</text>
</comment>
<dbReference type="GO" id="GO:0009236">
    <property type="term" value="P:cobalamin biosynthetic process"/>
    <property type="evidence" value="ECO:0007669"/>
    <property type="project" value="UniProtKB-UniRule"/>
</dbReference>
<dbReference type="EMBL" id="DSMU01000047">
    <property type="protein sequence ID" value="HEL65197.1"/>
    <property type="molecule type" value="Genomic_DNA"/>
</dbReference>
<dbReference type="UniPathway" id="UPA00148"/>
<dbReference type="CDD" id="cd01750">
    <property type="entry name" value="GATase1_CobQ"/>
    <property type="match status" value="1"/>
</dbReference>
<dbReference type="InterPro" id="IPR002586">
    <property type="entry name" value="CobQ/CobB/MinD/ParA_Nub-bd_dom"/>
</dbReference>
<dbReference type="InterPro" id="IPR011698">
    <property type="entry name" value="GATase_3"/>
</dbReference>
<dbReference type="HAMAP" id="MF_00028">
    <property type="entry name" value="CobQ"/>
    <property type="match status" value="1"/>
</dbReference>
<dbReference type="SUPFAM" id="SSF52317">
    <property type="entry name" value="Class I glutamine amidotransferase-like"/>
    <property type="match status" value="1"/>
</dbReference>
<dbReference type="AlphaFoldDB" id="A0A7C2IEI5"/>